<dbReference type="InterPro" id="IPR051545">
    <property type="entry name" value="NAD(P)H_dehydrogenase_qn"/>
</dbReference>
<accession>A0A511V9G9</accession>
<dbReference type="PANTHER" id="PTHR10204">
    <property type="entry name" value="NAD P H OXIDOREDUCTASE-RELATED"/>
    <property type="match status" value="1"/>
</dbReference>
<evidence type="ECO:0000256" key="2">
    <source>
        <dbReference type="ARBA" id="ARBA00023002"/>
    </source>
</evidence>
<dbReference type="Proteomes" id="UP000321157">
    <property type="component" value="Unassembled WGS sequence"/>
</dbReference>
<comment type="similarity">
    <text evidence="1">Belongs to the NAD(P)H dehydrogenase (quinone) family.</text>
</comment>
<protein>
    <submittedName>
        <fullName evidence="4">NAD(P)H dehydrogenase (Quinone)</fullName>
    </submittedName>
</protein>
<evidence type="ECO:0000259" key="3">
    <source>
        <dbReference type="Pfam" id="PF02525"/>
    </source>
</evidence>
<dbReference type="PANTHER" id="PTHR10204:SF34">
    <property type="entry name" value="NAD(P)H DEHYDROGENASE [QUINONE] 1 ISOFORM 1"/>
    <property type="match status" value="1"/>
</dbReference>
<gene>
    <name evidence="4" type="ORF">ADA01nite_30540</name>
</gene>
<evidence type="ECO:0000313" key="4">
    <source>
        <dbReference type="EMBL" id="GEN35594.1"/>
    </source>
</evidence>
<feature type="domain" description="Flavodoxin-like fold" evidence="3">
    <location>
        <begin position="1"/>
        <end position="168"/>
    </location>
</feature>
<dbReference type="EMBL" id="BJXX01000142">
    <property type="protein sequence ID" value="GEN35594.1"/>
    <property type="molecule type" value="Genomic_DNA"/>
</dbReference>
<name>A0A511V9G9_9BACL</name>
<dbReference type="OrthoDB" id="9798454at2"/>
<organism evidence="4 5">
    <name type="scientific">Aneurinibacillus danicus</name>
    <dbReference type="NCBI Taxonomy" id="267746"/>
    <lineage>
        <taxon>Bacteria</taxon>
        <taxon>Bacillati</taxon>
        <taxon>Bacillota</taxon>
        <taxon>Bacilli</taxon>
        <taxon>Bacillales</taxon>
        <taxon>Paenibacillaceae</taxon>
        <taxon>Aneurinibacillus group</taxon>
        <taxon>Aneurinibacillus</taxon>
    </lineage>
</organism>
<dbReference type="Gene3D" id="3.40.50.360">
    <property type="match status" value="1"/>
</dbReference>
<evidence type="ECO:0000256" key="1">
    <source>
        <dbReference type="ARBA" id="ARBA00006252"/>
    </source>
</evidence>
<keyword evidence="2" id="KW-0560">Oxidoreductase</keyword>
<dbReference type="AlphaFoldDB" id="A0A511V9G9"/>
<dbReference type="GO" id="GO:0003955">
    <property type="term" value="F:NAD(P)H dehydrogenase (quinone) activity"/>
    <property type="evidence" value="ECO:0007669"/>
    <property type="project" value="TreeGrafter"/>
</dbReference>
<dbReference type="InterPro" id="IPR029039">
    <property type="entry name" value="Flavoprotein-like_sf"/>
</dbReference>
<proteinExistence type="inferred from homology"/>
<comment type="caution">
    <text evidence="4">The sequence shown here is derived from an EMBL/GenBank/DDBJ whole genome shotgun (WGS) entry which is preliminary data.</text>
</comment>
<dbReference type="GO" id="GO:0005829">
    <property type="term" value="C:cytosol"/>
    <property type="evidence" value="ECO:0007669"/>
    <property type="project" value="TreeGrafter"/>
</dbReference>
<reference evidence="4 5" key="1">
    <citation type="submission" date="2019-07" db="EMBL/GenBank/DDBJ databases">
        <title>Whole genome shotgun sequence of Aneurinibacillus danicus NBRC 102444.</title>
        <authorList>
            <person name="Hosoyama A."/>
            <person name="Uohara A."/>
            <person name="Ohji S."/>
            <person name="Ichikawa N."/>
        </authorList>
    </citation>
    <scope>NUCLEOTIDE SEQUENCE [LARGE SCALE GENOMIC DNA]</scope>
    <source>
        <strain evidence="4 5">NBRC 102444</strain>
    </source>
</reference>
<sequence length="201" mass="23318">MKILVILAHPKQGSFNHAIAKTVLYTLKELNHEVIYHDLYQEKFDPLLPPEEIDSDGEVDPIIQKHCAELTEADGIIIIHPNWWGQPPAMMKGWMDRVLRVGIAYKFTVEGQPIGLLKGKTALVFNTSNTPEEIEVNIYGDPLGWLWGKCTFEFCGVETFHRKMYKEVIVSTPEQRREWLEDVKQTVVKYFSWYKKNKELA</sequence>
<dbReference type="Pfam" id="PF02525">
    <property type="entry name" value="Flavodoxin_2"/>
    <property type="match status" value="1"/>
</dbReference>
<keyword evidence="5" id="KW-1185">Reference proteome</keyword>
<dbReference type="RefSeq" id="WP_146811123.1">
    <property type="nucleotide sequence ID" value="NZ_BJXX01000142.1"/>
</dbReference>
<dbReference type="SUPFAM" id="SSF52218">
    <property type="entry name" value="Flavoproteins"/>
    <property type="match status" value="1"/>
</dbReference>
<dbReference type="InterPro" id="IPR003680">
    <property type="entry name" value="Flavodoxin_fold"/>
</dbReference>
<evidence type="ECO:0000313" key="5">
    <source>
        <dbReference type="Proteomes" id="UP000321157"/>
    </source>
</evidence>